<dbReference type="CDD" id="cd07805">
    <property type="entry name" value="ASKHA_NBD_FGGY_CvXK-like"/>
    <property type="match status" value="1"/>
</dbReference>
<feature type="domain" description="Carbohydrate kinase FGGY N-terminal" evidence="3">
    <location>
        <begin position="5"/>
        <end position="262"/>
    </location>
</feature>
<dbReference type="InterPro" id="IPR018485">
    <property type="entry name" value="FGGY_C"/>
</dbReference>
<dbReference type="InterPro" id="IPR018484">
    <property type="entry name" value="FGGY_N"/>
</dbReference>
<organism evidence="5">
    <name type="scientific">freshwater metagenome</name>
    <dbReference type="NCBI Taxonomy" id="449393"/>
    <lineage>
        <taxon>unclassified sequences</taxon>
        <taxon>metagenomes</taxon>
        <taxon>ecological metagenomes</taxon>
    </lineage>
</organism>
<protein>
    <submittedName>
        <fullName evidence="5">Unannotated protein</fullName>
    </submittedName>
</protein>
<dbReference type="SUPFAM" id="SSF53067">
    <property type="entry name" value="Actin-like ATPase domain"/>
    <property type="match status" value="2"/>
</dbReference>
<accession>A0A6J7F7D6</accession>
<dbReference type="PIRSF" id="PIRSF000538">
    <property type="entry name" value="GlpK"/>
    <property type="match status" value="1"/>
</dbReference>
<dbReference type="Pfam" id="PF02782">
    <property type="entry name" value="FGGY_C"/>
    <property type="match status" value="1"/>
</dbReference>
<keyword evidence="2" id="KW-0418">Kinase</keyword>
<evidence type="ECO:0000259" key="4">
    <source>
        <dbReference type="Pfam" id="PF02782"/>
    </source>
</evidence>
<evidence type="ECO:0000313" key="5">
    <source>
        <dbReference type="EMBL" id="CAB4888850.1"/>
    </source>
</evidence>
<dbReference type="AlphaFoldDB" id="A0A6J7F7D6"/>
<dbReference type="InterPro" id="IPR043129">
    <property type="entry name" value="ATPase_NBD"/>
</dbReference>
<dbReference type="Pfam" id="PF00370">
    <property type="entry name" value="FGGY_N"/>
    <property type="match status" value="1"/>
</dbReference>
<reference evidence="5" key="1">
    <citation type="submission" date="2020-05" db="EMBL/GenBank/DDBJ databases">
        <authorList>
            <person name="Chiriac C."/>
            <person name="Salcher M."/>
            <person name="Ghai R."/>
            <person name="Kavagutti S V."/>
        </authorList>
    </citation>
    <scope>NUCLEOTIDE SEQUENCE</scope>
</reference>
<feature type="domain" description="Carbohydrate kinase FGGY C-terminal" evidence="4">
    <location>
        <begin position="275"/>
        <end position="471"/>
    </location>
</feature>
<name>A0A6J7F7D6_9ZZZZ</name>
<dbReference type="Gene3D" id="3.30.420.40">
    <property type="match status" value="2"/>
</dbReference>
<keyword evidence="1" id="KW-0808">Transferase</keyword>
<dbReference type="InterPro" id="IPR050406">
    <property type="entry name" value="FGGY_Carb_Kinase"/>
</dbReference>
<gene>
    <name evidence="5" type="ORF">UFOPK3519_00069</name>
</gene>
<proteinExistence type="predicted"/>
<evidence type="ECO:0000259" key="3">
    <source>
        <dbReference type="Pfam" id="PF00370"/>
    </source>
</evidence>
<sequence>MSEFVLTIDLGTSGPKTAVFTLEGDYIDGEFEPVELNLSEHGGAEQRPADWWAGIVAGMKRLHERGAVPEQGFAAISVTSQWSGTVAIDAQGEPVCDSVIWMDSRGATDIAKLVGGPIKVQGYDPRKLRRWISLTGGVPSLSGKDPIAHIHWLRRTKPELSGRTAMYLEPKDWLNLKLTGVRAATYDSIVMTWVTDNRDLGNVTYSPELLALAGLKREWMPDLVPATSVVGTLTEQAAADLGVAAGTPVIGGTPDVQSAAVGSGAVQDYEGHLYLGTSSWLSCHVPFKKTDVLRGVASLPSPLPGRYFVADEQETAGACLNWLRDQVLFPQDELSAEVAPEDVFARIDRLAAATVPGSNGVIFTPWLNGERTPVDDHTIRGGWHNLSLRNDRADMVRAVLEGVAFNSRWLLEAVEKFTDRPFPWINLVGGGGVSPVWAQIHADILNRPIRRVENPIRANARGAALLAGVALGAVDVAELGAKVKVVEEHTPNPSNRKEYDRMYKAYRSMYKQNRSIHRKLNAH</sequence>
<dbReference type="PANTHER" id="PTHR43095:SF5">
    <property type="entry name" value="XYLULOSE KINASE"/>
    <property type="match status" value="1"/>
</dbReference>
<dbReference type="PANTHER" id="PTHR43095">
    <property type="entry name" value="SUGAR KINASE"/>
    <property type="match status" value="1"/>
</dbReference>
<dbReference type="GO" id="GO:0016301">
    <property type="term" value="F:kinase activity"/>
    <property type="evidence" value="ECO:0007669"/>
    <property type="project" value="UniProtKB-KW"/>
</dbReference>
<dbReference type="InterPro" id="IPR000577">
    <property type="entry name" value="Carb_kinase_FGGY"/>
</dbReference>
<evidence type="ECO:0000256" key="2">
    <source>
        <dbReference type="ARBA" id="ARBA00022777"/>
    </source>
</evidence>
<dbReference type="GO" id="GO:0005975">
    <property type="term" value="P:carbohydrate metabolic process"/>
    <property type="evidence" value="ECO:0007669"/>
    <property type="project" value="InterPro"/>
</dbReference>
<dbReference type="EMBL" id="CAFBMG010000003">
    <property type="protein sequence ID" value="CAB4888850.1"/>
    <property type="molecule type" value="Genomic_DNA"/>
</dbReference>
<evidence type="ECO:0000256" key="1">
    <source>
        <dbReference type="ARBA" id="ARBA00022679"/>
    </source>
</evidence>